<evidence type="ECO:0000313" key="2">
    <source>
        <dbReference type="Proteomes" id="UP000252519"/>
    </source>
</evidence>
<gene>
    <name evidence="1" type="ORF">ANCCAN_13270</name>
</gene>
<protein>
    <submittedName>
        <fullName evidence="1">Uncharacterized protein</fullName>
    </submittedName>
</protein>
<comment type="caution">
    <text evidence="1">The sequence shown here is derived from an EMBL/GenBank/DDBJ whole genome shotgun (WGS) entry which is preliminary data.</text>
</comment>
<reference evidence="1 2" key="1">
    <citation type="submission" date="2014-10" db="EMBL/GenBank/DDBJ databases">
        <title>Draft genome of the hookworm Ancylostoma caninum.</title>
        <authorList>
            <person name="Mitreva M."/>
        </authorList>
    </citation>
    <scope>NUCLEOTIDE SEQUENCE [LARGE SCALE GENOMIC DNA]</scope>
    <source>
        <strain evidence="1 2">Baltimore</strain>
    </source>
</reference>
<sequence length="40" mass="4416">MITSMDEVDSIVKLHLAPITATTSPDDGDELLTKWSYSSF</sequence>
<organism evidence="1 2">
    <name type="scientific">Ancylostoma caninum</name>
    <name type="common">Dog hookworm</name>
    <dbReference type="NCBI Taxonomy" id="29170"/>
    <lineage>
        <taxon>Eukaryota</taxon>
        <taxon>Metazoa</taxon>
        <taxon>Ecdysozoa</taxon>
        <taxon>Nematoda</taxon>
        <taxon>Chromadorea</taxon>
        <taxon>Rhabditida</taxon>
        <taxon>Rhabditina</taxon>
        <taxon>Rhabditomorpha</taxon>
        <taxon>Strongyloidea</taxon>
        <taxon>Ancylostomatidae</taxon>
        <taxon>Ancylostomatinae</taxon>
        <taxon>Ancylostoma</taxon>
    </lineage>
</organism>
<dbReference type="EMBL" id="JOJR01000267">
    <property type="protein sequence ID" value="RCN40780.1"/>
    <property type="molecule type" value="Genomic_DNA"/>
</dbReference>
<evidence type="ECO:0000313" key="1">
    <source>
        <dbReference type="EMBL" id="RCN40780.1"/>
    </source>
</evidence>
<dbReference type="Proteomes" id="UP000252519">
    <property type="component" value="Unassembled WGS sequence"/>
</dbReference>
<accession>A0A368GCN8</accession>
<name>A0A368GCN8_ANCCA</name>
<proteinExistence type="predicted"/>
<keyword evidence="2" id="KW-1185">Reference proteome</keyword>
<dbReference type="AlphaFoldDB" id="A0A368GCN8"/>